<sequence>MPWRSNVGEPDGNGENAVEASPGEQTSPGGFSEAQGPNTGLHGWDDSLVESEQMGFLESGQYTSPLFGTGDNLEPGSEVPSATHYDGETAATWRLPKKRVLDNALVQQHAGVDSHLFFNMVKLQKPQEALKQPWEKGVMAQICGASQTRLPMPWLTLPSVGRRDSLMGATPLEEPPEKKAMRTPFHYRLLLTTRLAQTDDQLRAKAMRRLRDLVLVAPDQSRLGRALLDVSGQLTGEDRISSVFADAFRSRATSTLVKRSMDYYKMAVWMDQQLDLRPMQVSENVVYQYLSFLRESGSAPTLADATVKAVWFMHSTAGFIDFHADMFSSRITEVCRDMFMRKRILKQAPAFPARVVRALEEYALLTKNVVDARFVNFILFCIFSSCRVGDASKITEVTFSQFQEVYLVEAATTEAKNTATMERRRMLLPFTAVGWGVYPNPWSIKWKMQLEAEKHVTIMPARLTTAEANMWLKEILMRVGLTLSEACRIFKDNADLFEGPEEVTEPPCDWAASESDVSGDESLQEESHFMRDHQTHASEVCGDRLLHKESMVVHVARDQQTLWCGRKKSANYREWQIGDPDWE</sequence>
<evidence type="ECO:0000256" key="1">
    <source>
        <dbReference type="SAM" id="MobiDB-lite"/>
    </source>
</evidence>
<evidence type="ECO:0000313" key="3">
    <source>
        <dbReference type="EMBL" id="CAL4794667.1"/>
    </source>
</evidence>
<dbReference type="EMBL" id="CAMXCT030004017">
    <property type="protein sequence ID" value="CAL4794667.1"/>
    <property type="molecule type" value="Genomic_DNA"/>
</dbReference>
<dbReference type="EMBL" id="CAMXCT020004017">
    <property type="protein sequence ID" value="CAL1160730.1"/>
    <property type="molecule type" value="Genomic_DNA"/>
</dbReference>
<keyword evidence="4" id="KW-1185">Reference proteome</keyword>
<name>A0A9P1DBQ2_9DINO</name>
<evidence type="ECO:0000313" key="2">
    <source>
        <dbReference type="EMBL" id="CAI4007355.1"/>
    </source>
</evidence>
<feature type="non-terminal residue" evidence="2">
    <location>
        <position position="1"/>
    </location>
</feature>
<feature type="region of interest" description="Disordered" evidence="1">
    <location>
        <begin position="1"/>
        <end position="45"/>
    </location>
</feature>
<reference evidence="3 4" key="2">
    <citation type="submission" date="2024-05" db="EMBL/GenBank/DDBJ databases">
        <authorList>
            <person name="Chen Y."/>
            <person name="Shah S."/>
            <person name="Dougan E. K."/>
            <person name="Thang M."/>
            <person name="Chan C."/>
        </authorList>
    </citation>
    <scope>NUCLEOTIDE SEQUENCE [LARGE SCALE GENOMIC DNA]</scope>
</reference>
<gene>
    <name evidence="2" type="ORF">C1SCF055_LOCUS32919</name>
</gene>
<dbReference type="Proteomes" id="UP001152797">
    <property type="component" value="Unassembled WGS sequence"/>
</dbReference>
<dbReference type="EMBL" id="CAMXCT010004017">
    <property type="protein sequence ID" value="CAI4007355.1"/>
    <property type="molecule type" value="Genomic_DNA"/>
</dbReference>
<accession>A0A9P1DBQ2</accession>
<evidence type="ECO:0000313" key="4">
    <source>
        <dbReference type="Proteomes" id="UP001152797"/>
    </source>
</evidence>
<organism evidence="2">
    <name type="scientific">Cladocopium goreaui</name>
    <dbReference type="NCBI Taxonomy" id="2562237"/>
    <lineage>
        <taxon>Eukaryota</taxon>
        <taxon>Sar</taxon>
        <taxon>Alveolata</taxon>
        <taxon>Dinophyceae</taxon>
        <taxon>Suessiales</taxon>
        <taxon>Symbiodiniaceae</taxon>
        <taxon>Cladocopium</taxon>
    </lineage>
</organism>
<protein>
    <submittedName>
        <fullName evidence="2">Uncharacterized protein</fullName>
    </submittedName>
</protein>
<comment type="caution">
    <text evidence="2">The sequence shown here is derived from an EMBL/GenBank/DDBJ whole genome shotgun (WGS) entry which is preliminary data.</text>
</comment>
<reference evidence="2" key="1">
    <citation type="submission" date="2022-10" db="EMBL/GenBank/DDBJ databases">
        <authorList>
            <person name="Chen Y."/>
            <person name="Dougan E. K."/>
            <person name="Chan C."/>
            <person name="Rhodes N."/>
            <person name="Thang M."/>
        </authorList>
    </citation>
    <scope>NUCLEOTIDE SEQUENCE</scope>
</reference>
<dbReference type="AlphaFoldDB" id="A0A9P1DBQ2"/>
<proteinExistence type="predicted"/>